<evidence type="ECO:0000256" key="2">
    <source>
        <dbReference type="ARBA" id="ARBA00038251"/>
    </source>
</evidence>
<feature type="non-terminal residue" evidence="4">
    <location>
        <position position="429"/>
    </location>
</feature>
<protein>
    <submittedName>
        <fullName evidence="4">Uncharacterized protein</fullName>
    </submittedName>
</protein>
<dbReference type="Gene3D" id="1.25.40.10">
    <property type="entry name" value="Tetratricopeptide repeat domain"/>
    <property type="match status" value="1"/>
</dbReference>
<gene>
    <name evidence="4" type="ORF">BN1723_011034</name>
</gene>
<accession>A0A0G4L454</accession>
<feature type="region of interest" description="Disordered" evidence="3">
    <location>
        <begin position="54"/>
        <end position="82"/>
    </location>
</feature>
<name>A0A0G4L454_VERLO</name>
<dbReference type="InterPro" id="IPR051722">
    <property type="entry name" value="Endocytosis_PI4K-reg_protein"/>
</dbReference>
<comment type="similarity">
    <text evidence="2">Belongs to the YPP1 family.</text>
</comment>
<dbReference type="EMBL" id="CVQI01007113">
    <property type="protein sequence ID" value="CRK16550.1"/>
    <property type="molecule type" value="Genomic_DNA"/>
</dbReference>
<dbReference type="SUPFAM" id="SSF48452">
    <property type="entry name" value="TPR-like"/>
    <property type="match status" value="1"/>
</dbReference>
<dbReference type="PANTHER" id="PTHR23083:SF464">
    <property type="entry name" value="TETRATRICOPEPTIDE REPEAT DOMAIN 7, ISOFORM A"/>
    <property type="match status" value="1"/>
</dbReference>
<evidence type="ECO:0000256" key="3">
    <source>
        <dbReference type="SAM" id="MobiDB-lite"/>
    </source>
</evidence>
<dbReference type="AlphaFoldDB" id="A0A0G4L454"/>
<dbReference type="PANTHER" id="PTHR23083">
    <property type="entry name" value="TETRATRICOPEPTIDE REPEAT PROTEIN, TPR"/>
    <property type="match status" value="1"/>
</dbReference>
<feature type="compositionally biased region" description="Low complexity" evidence="3">
    <location>
        <begin position="54"/>
        <end position="79"/>
    </location>
</feature>
<sequence length="429" mass="47406">MPDATKAAHYIQALDAARAEGNWQAVPEFVRKIRKHAPDRTCLTLTAELEYAVSTSSKSSSNTASRPQTARPQTATAPASDVDTAEQISKLLEIIENDDLHPEDKFQAQVAVGWVHWTSKEYRLAATRLPSTLDQQNIQDPDNKEVQRKQRTILLVKVWLMIAGFYRRAEMYEDCRGAVGEAQKLVQGLDTERSASENAASYRNAGWAERKSIDELWGDVWAELGYLSLAKEAPYDARSEFESALTHFPNHPAAIVGLSSILLDIFTEQIRPPPAVPSLSTEDGLFDSDLTPSASLPRITTPVDGLRSEPLGLGSGKSVNAEHHAESCIIHDKDSKTEDDDKLPAPYKASSLPLIDRLAARDRASGLLTGLTKLGSAWDYSEAWFALARAHEESGLPERAKEVLWWCVELEEGRGVREWRCLGSGGYVL</sequence>
<evidence type="ECO:0000256" key="1">
    <source>
        <dbReference type="ARBA" id="ARBA00002550"/>
    </source>
</evidence>
<comment type="function">
    <text evidence="1">Involved in endocytosis.</text>
</comment>
<evidence type="ECO:0000313" key="4">
    <source>
        <dbReference type="EMBL" id="CRK16550.1"/>
    </source>
</evidence>
<dbReference type="Proteomes" id="UP000045706">
    <property type="component" value="Unassembled WGS sequence"/>
</dbReference>
<organism evidence="4 5">
    <name type="scientific">Verticillium longisporum</name>
    <name type="common">Verticillium dahliae var. longisporum</name>
    <dbReference type="NCBI Taxonomy" id="100787"/>
    <lineage>
        <taxon>Eukaryota</taxon>
        <taxon>Fungi</taxon>
        <taxon>Dikarya</taxon>
        <taxon>Ascomycota</taxon>
        <taxon>Pezizomycotina</taxon>
        <taxon>Sordariomycetes</taxon>
        <taxon>Hypocreomycetidae</taxon>
        <taxon>Glomerellales</taxon>
        <taxon>Plectosphaerellaceae</taxon>
        <taxon>Verticillium</taxon>
    </lineage>
</organism>
<dbReference type="InterPro" id="IPR011990">
    <property type="entry name" value="TPR-like_helical_dom_sf"/>
</dbReference>
<reference evidence="5" key="1">
    <citation type="submission" date="2015-05" db="EMBL/GenBank/DDBJ databases">
        <authorList>
            <person name="Fogelqvist Johan"/>
        </authorList>
    </citation>
    <scope>NUCLEOTIDE SEQUENCE [LARGE SCALE GENOMIC DNA]</scope>
</reference>
<proteinExistence type="inferred from homology"/>
<evidence type="ECO:0000313" key="5">
    <source>
        <dbReference type="Proteomes" id="UP000045706"/>
    </source>
</evidence>